<dbReference type="PROSITE" id="PS51192">
    <property type="entry name" value="HELICASE_ATP_BIND_1"/>
    <property type="match status" value="1"/>
</dbReference>
<evidence type="ECO:0000313" key="7">
    <source>
        <dbReference type="EMBL" id="KAJ6027255.1"/>
    </source>
</evidence>
<evidence type="ECO:0000256" key="2">
    <source>
        <dbReference type="ARBA" id="ARBA00022801"/>
    </source>
</evidence>
<evidence type="ECO:0000256" key="3">
    <source>
        <dbReference type="ARBA" id="ARBA00022840"/>
    </source>
</evidence>
<keyword evidence="1" id="KW-0547">Nucleotide-binding</keyword>
<name>A0AAD6I319_PENCN</name>
<keyword evidence="2" id="KW-0378">Hydrolase</keyword>
<accession>A0AAD6I319</accession>
<dbReference type="InterPro" id="IPR014001">
    <property type="entry name" value="Helicase_ATP-bd"/>
</dbReference>
<feature type="compositionally biased region" description="Basic and acidic residues" evidence="4">
    <location>
        <begin position="433"/>
        <end position="443"/>
    </location>
</feature>
<dbReference type="SMART" id="SM00490">
    <property type="entry name" value="HELICc"/>
    <property type="match status" value="1"/>
</dbReference>
<comment type="caution">
    <text evidence="7">The sequence shown here is derived from an EMBL/GenBank/DDBJ whole genome shotgun (WGS) entry which is preliminary data.</text>
</comment>
<dbReference type="InterPro" id="IPR027417">
    <property type="entry name" value="P-loop_NTPase"/>
</dbReference>
<dbReference type="EMBL" id="JAQJZL010000015">
    <property type="protein sequence ID" value="KAJ6027255.1"/>
    <property type="molecule type" value="Genomic_DNA"/>
</dbReference>
<feature type="domain" description="Helicase ATP-binding" evidence="5">
    <location>
        <begin position="646"/>
        <end position="854"/>
    </location>
</feature>
<feature type="region of interest" description="Disordered" evidence="4">
    <location>
        <begin position="1344"/>
        <end position="1379"/>
    </location>
</feature>
<dbReference type="Gene3D" id="3.40.50.10810">
    <property type="entry name" value="Tandem AAA-ATPase domain"/>
    <property type="match status" value="1"/>
</dbReference>
<evidence type="ECO:0000256" key="4">
    <source>
        <dbReference type="SAM" id="MobiDB-lite"/>
    </source>
</evidence>
<dbReference type="InterPro" id="IPR038718">
    <property type="entry name" value="SNF2-like_sf"/>
</dbReference>
<dbReference type="InterPro" id="IPR001650">
    <property type="entry name" value="Helicase_C-like"/>
</dbReference>
<feature type="region of interest" description="Disordered" evidence="4">
    <location>
        <begin position="411"/>
        <end position="443"/>
    </location>
</feature>
<dbReference type="Gene3D" id="3.40.50.300">
    <property type="entry name" value="P-loop containing nucleotide triphosphate hydrolases"/>
    <property type="match status" value="1"/>
</dbReference>
<keyword evidence="8" id="KW-1185">Reference proteome</keyword>
<dbReference type="InterPro" id="IPR000330">
    <property type="entry name" value="SNF2_N"/>
</dbReference>
<sequence length="1508" mass="169056">MDSTKDPGGPSAGDAGKRKGDVDEADTSNKRPKKTGKSTPRKPSYRKTKEIQGGPIDTSNKSAAIINLNGVEAAVAGYIGFQSASQLRYLVCTWPVLQIWSIWHKEIGIGYKKDQFILIDRHLDELKASFDPHKTWPCNGDDDRQRKASNLKMRMAWCLVQLKLCLDDYASFSKETNQYMSSLQWNEIEAETDIKFPTDEPLTYPVPVMGPLQGEGPMEPFGRAWEILKYFNSVQGSIWSTRFTTVATMRKAPIVDDSNLPVWMQQTERIDHNTMDTPAQEPEFSHEIKVKLVWDASVPFKGQQALKNALEKAEEEEIWIPAYSSIMSHDPRICTSADLRKVDVTYTTAGSEKGRVFHMDPWKTKWDEMKAEFNDPDNTNFIVDVRLRARSEDQIDDSILESDDLLPGLLPPILTPSIPGTPEPSSARPATKHSNEESEKEDAGLEASLLFMKKTSKDSKVQARPKTFPTKAEQVAYYGGYDVETEYGRRKWQITTIESMLSVIRPVSRKDGVDEAQFISPEAAKNLHQAHQAAHHTAESQLESSSVTKEHLILQNAFGGTPARSGPPVEICLDLLLCEHVSGTNRYRSKVLGTSTKCDFFAYQINGAVGLLIKLLGNIDPVVLLKWARISRKDSEDKRVIQAAGRLKHLRLHAAICADLTGFGKTKLILLATILYSVLARTNKPTLLLVPSTLISQWVSEIETNWPYLRPIMSYGEADQGSILGRDYIKSRAMQSKDWPAPLAGTMNGTDEKARSAVIITSYNTHLNRTAWFLADGSPDWKVRPRVETVWKTDHQDVFGLLLADEAQKAKNTRSAIWTVLNKQKFPEILFATATPMYNSVMDLVGLLQLLGARGREDLNQLTESSKAEAEIKKSLASLAPRQLVSALKEMPQDSPHILMLLESTTMTDILKDKGELHVQISSYFSAVLNLIAIQRDTASVLEMSNGEKSLPLESLFKKLYQRTSFSQRAGVEHIEYQLKHLDAAKEFVQVTNIESVDSKTKVIAGAKALREMALSNCSTMLARLDKELQSVNQNTFVSTLESWRARGATGDFIHRTTRKEGELFCPAETGEELLEYLGYGSPCLRVVLDEILGRKVVHPLNPDKYNHHQKLILVDLQPANAWFIEVVLRSLLVGVRGFHSHLSAVERDKLIAMFNDPKSDLRVLVMTYDVGTVGLNLHVACDRVILLSPGRSWGQESQAIGRCLRVTSLYPVTAVRCFVPNSHDRYRFVKQAAKASLQLAVNSSEPSLQGIIIKLLNNIQIQVNACYASEYGRSLIKEKAKVDEIRKAALNEYLVQQPAEWAKAAKTKLDSDDGGATGPEIELPKGVRRTVLKIIKYQESSRSKEDDLDSTYIPNTASEEGDTDSGPDDDEELGDSDDDLFDTIDLGRSLEKILTLNFNTRESWKEFADRHQPDDNVRYLMALLDFPDQKSWSVEDLEDSGYLRLGLLLLYNHIRGIPTIHVGSSIHIQYPNIPEEVVGANKTMETLKGPKRKQMKEFLQLTQGDRE</sequence>
<dbReference type="Pfam" id="PF00176">
    <property type="entry name" value="SNF2-rel_dom"/>
    <property type="match status" value="1"/>
</dbReference>
<dbReference type="Proteomes" id="UP001219568">
    <property type="component" value="Unassembled WGS sequence"/>
</dbReference>
<dbReference type="CDD" id="cd18793">
    <property type="entry name" value="SF2_C_SNF"/>
    <property type="match status" value="1"/>
</dbReference>
<feature type="compositionally biased region" description="Basic residues" evidence="4">
    <location>
        <begin position="30"/>
        <end position="46"/>
    </location>
</feature>
<dbReference type="InterPro" id="IPR049730">
    <property type="entry name" value="SNF2/RAD54-like_C"/>
</dbReference>
<evidence type="ECO:0000259" key="6">
    <source>
        <dbReference type="PROSITE" id="PS51194"/>
    </source>
</evidence>
<feature type="compositionally biased region" description="Pro residues" evidence="4">
    <location>
        <begin position="411"/>
        <end position="422"/>
    </location>
</feature>
<keyword evidence="3" id="KW-0067">ATP-binding</keyword>
<proteinExistence type="predicted"/>
<protein>
    <submittedName>
        <fullName evidence="7">SNF2-like protein</fullName>
    </submittedName>
</protein>
<dbReference type="GO" id="GO:0016787">
    <property type="term" value="F:hydrolase activity"/>
    <property type="evidence" value="ECO:0007669"/>
    <property type="project" value="UniProtKB-KW"/>
</dbReference>
<dbReference type="SUPFAM" id="SSF52540">
    <property type="entry name" value="P-loop containing nucleoside triphosphate hydrolases"/>
    <property type="match status" value="2"/>
</dbReference>
<organism evidence="7 8">
    <name type="scientific">Penicillium canescens</name>
    <dbReference type="NCBI Taxonomy" id="5083"/>
    <lineage>
        <taxon>Eukaryota</taxon>
        <taxon>Fungi</taxon>
        <taxon>Dikarya</taxon>
        <taxon>Ascomycota</taxon>
        <taxon>Pezizomycotina</taxon>
        <taxon>Eurotiomycetes</taxon>
        <taxon>Eurotiomycetidae</taxon>
        <taxon>Eurotiales</taxon>
        <taxon>Aspergillaceae</taxon>
        <taxon>Penicillium</taxon>
    </lineage>
</organism>
<feature type="domain" description="Helicase C-terminal" evidence="6">
    <location>
        <begin position="1084"/>
        <end position="1253"/>
    </location>
</feature>
<evidence type="ECO:0000313" key="8">
    <source>
        <dbReference type="Proteomes" id="UP001219568"/>
    </source>
</evidence>
<feature type="compositionally biased region" description="Acidic residues" evidence="4">
    <location>
        <begin position="1360"/>
        <end position="1379"/>
    </location>
</feature>
<dbReference type="Pfam" id="PF00271">
    <property type="entry name" value="Helicase_C"/>
    <property type="match status" value="1"/>
</dbReference>
<feature type="region of interest" description="Disordered" evidence="4">
    <location>
        <begin position="1"/>
        <end position="56"/>
    </location>
</feature>
<dbReference type="GO" id="GO:0005524">
    <property type="term" value="F:ATP binding"/>
    <property type="evidence" value="ECO:0007669"/>
    <property type="project" value="InterPro"/>
</dbReference>
<dbReference type="PANTHER" id="PTHR10799">
    <property type="entry name" value="SNF2/RAD54 HELICASE FAMILY"/>
    <property type="match status" value="1"/>
</dbReference>
<evidence type="ECO:0000256" key="1">
    <source>
        <dbReference type="ARBA" id="ARBA00022741"/>
    </source>
</evidence>
<reference evidence="7" key="1">
    <citation type="journal article" date="2023" name="IMA Fungus">
        <title>Comparative genomic study of the Penicillium genus elucidates a diverse pangenome and 15 lateral gene transfer events.</title>
        <authorList>
            <person name="Petersen C."/>
            <person name="Sorensen T."/>
            <person name="Nielsen M.R."/>
            <person name="Sondergaard T.E."/>
            <person name="Sorensen J.L."/>
            <person name="Fitzpatrick D.A."/>
            <person name="Frisvad J.C."/>
            <person name="Nielsen K.L."/>
        </authorList>
    </citation>
    <scope>NUCLEOTIDE SEQUENCE</scope>
    <source>
        <strain evidence="7">IBT 15450</strain>
    </source>
</reference>
<gene>
    <name evidence="7" type="ORF">N7460_012072</name>
</gene>
<reference evidence="7" key="2">
    <citation type="submission" date="2023-01" db="EMBL/GenBank/DDBJ databases">
        <authorList>
            <person name="Petersen C."/>
        </authorList>
    </citation>
    <scope>NUCLEOTIDE SEQUENCE</scope>
    <source>
        <strain evidence="7">IBT 15450</strain>
    </source>
</reference>
<dbReference type="PROSITE" id="PS51194">
    <property type="entry name" value="HELICASE_CTER"/>
    <property type="match status" value="1"/>
</dbReference>
<evidence type="ECO:0000259" key="5">
    <source>
        <dbReference type="PROSITE" id="PS51192"/>
    </source>
</evidence>